<keyword evidence="7 14" id="KW-0812">Transmembrane</keyword>
<protein>
    <recommendedName>
        <fullName evidence="3">histidine kinase</fullName>
        <ecNumber evidence="3">2.7.13.3</ecNumber>
    </recommendedName>
</protein>
<evidence type="ECO:0000256" key="9">
    <source>
        <dbReference type="ARBA" id="ARBA00022777"/>
    </source>
</evidence>
<comment type="subcellular location">
    <subcellularLocation>
        <location evidence="2">Cell membrane</location>
        <topology evidence="2">Multi-pass membrane protein</topology>
    </subcellularLocation>
</comment>
<dbReference type="Proteomes" id="UP000886724">
    <property type="component" value="Unassembled WGS sequence"/>
</dbReference>
<dbReference type="SUPFAM" id="SSF47384">
    <property type="entry name" value="Homodimeric domain of signal transducing histidine kinase"/>
    <property type="match status" value="1"/>
</dbReference>
<keyword evidence="12" id="KW-0902">Two-component regulatory system</keyword>
<dbReference type="InterPro" id="IPR036890">
    <property type="entry name" value="HATPase_C_sf"/>
</dbReference>
<dbReference type="GO" id="GO:0000155">
    <property type="term" value="F:phosphorelay sensor kinase activity"/>
    <property type="evidence" value="ECO:0007669"/>
    <property type="project" value="InterPro"/>
</dbReference>
<feature type="domain" description="Histidine kinase" evidence="15">
    <location>
        <begin position="235"/>
        <end position="450"/>
    </location>
</feature>
<evidence type="ECO:0000256" key="7">
    <source>
        <dbReference type="ARBA" id="ARBA00022692"/>
    </source>
</evidence>
<name>A0A9D1XLT4_9FIRM</name>
<dbReference type="PANTHER" id="PTHR45528:SF1">
    <property type="entry name" value="SENSOR HISTIDINE KINASE CPXA"/>
    <property type="match status" value="1"/>
</dbReference>
<keyword evidence="9 17" id="KW-0418">Kinase</keyword>
<dbReference type="Gene3D" id="6.10.340.10">
    <property type="match status" value="1"/>
</dbReference>
<dbReference type="SUPFAM" id="SSF55874">
    <property type="entry name" value="ATPase domain of HSP90 chaperone/DNA topoisomerase II/histidine kinase"/>
    <property type="match status" value="1"/>
</dbReference>
<dbReference type="InterPro" id="IPR004358">
    <property type="entry name" value="Sig_transdc_His_kin-like_C"/>
</dbReference>
<keyword evidence="8" id="KW-0547">Nucleotide-binding</keyword>
<dbReference type="Pfam" id="PF00672">
    <property type="entry name" value="HAMP"/>
    <property type="match status" value="1"/>
</dbReference>
<evidence type="ECO:0000256" key="12">
    <source>
        <dbReference type="ARBA" id="ARBA00023012"/>
    </source>
</evidence>
<dbReference type="AlphaFoldDB" id="A0A9D1XLT4"/>
<evidence type="ECO:0000313" key="17">
    <source>
        <dbReference type="EMBL" id="HIX81679.1"/>
    </source>
</evidence>
<evidence type="ECO:0000256" key="6">
    <source>
        <dbReference type="ARBA" id="ARBA00022679"/>
    </source>
</evidence>
<keyword evidence="13 14" id="KW-0472">Membrane</keyword>
<sequence>MMKSIYGKLICGFLITIIFSFSVSGVIALKSNYDQIDDMAQTELSATSDFIASVINSTDRTKLNDVLSKYSNSTQVNTTIFSPEIGYLTFGKTTMHAPDEKQMQSYYFDENKNGVYGEENNYQTYGSLIEIGDSNAYVYIQKDTSYEKRIFANSAVLILGCVFLSGNLVFLAIADIIVKPITRLTKATKELSKGNYSVRVNYVGDDEISQLNQGFNQMAQQLAKQEEIRQKFISDISHEFQTPLTAIQGFANILKEEDLPKEQRQKYADIILFQSKRLSTLSKNMLQLTLLEREDVELEFTTYSIVEQLDRVISTQENQAILKDIEIQFEQPRKDIMIYGDEQRLEQVWINLISNAIKYTDNGGLVTVSVKKTARDVEVSIEDTGHGMSKEVISHIFERFYREEKARSVEGNGLGLSIVKSIIDLHHGNIDVISQVDVGSTFIVRLPSERKFIDLKDKLSLNRKD</sequence>
<dbReference type="EMBL" id="DXET01000147">
    <property type="protein sequence ID" value="HIX81679.1"/>
    <property type="molecule type" value="Genomic_DNA"/>
</dbReference>
<dbReference type="Gene3D" id="3.30.565.10">
    <property type="entry name" value="Histidine kinase-like ATPase, C-terminal domain"/>
    <property type="match status" value="1"/>
</dbReference>
<dbReference type="InterPro" id="IPR036097">
    <property type="entry name" value="HisK_dim/P_sf"/>
</dbReference>
<dbReference type="InterPro" id="IPR005467">
    <property type="entry name" value="His_kinase_dom"/>
</dbReference>
<dbReference type="InterPro" id="IPR003594">
    <property type="entry name" value="HATPase_dom"/>
</dbReference>
<evidence type="ECO:0000259" key="16">
    <source>
        <dbReference type="PROSITE" id="PS50885"/>
    </source>
</evidence>
<keyword evidence="11 14" id="KW-1133">Transmembrane helix</keyword>
<feature type="domain" description="HAMP" evidence="16">
    <location>
        <begin position="175"/>
        <end position="227"/>
    </location>
</feature>
<evidence type="ECO:0000256" key="8">
    <source>
        <dbReference type="ARBA" id="ARBA00022741"/>
    </source>
</evidence>
<evidence type="ECO:0000256" key="13">
    <source>
        <dbReference type="ARBA" id="ARBA00023136"/>
    </source>
</evidence>
<dbReference type="InterPro" id="IPR003660">
    <property type="entry name" value="HAMP_dom"/>
</dbReference>
<evidence type="ECO:0000256" key="10">
    <source>
        <dbReference type="ARBA" id="ARBA00022840"/>
    </source>
</evidence>
<dbReference type="PROSITE" id="PS50885">
    <property type="entry name" value="HAMP"/>
    <property type="match status" value="1"/>
</dbReference>
<dbReference type="PROSITE" id="PS50109">
    <property type="entry name" value="HIS_KIN"/>
    <property type="match status" value="1"/>
</dbReference>
<dbReference type="PRINTS" id="PR00344">
    <property type="entry name" value="BCTRLSENSOR"/>
</dbReference>
<evidence type="ECO:0000256" key="14">
    <source>
        <dbReference type="SAM" id="Phobius"/>
    </source>
</evidence>
<keyword evidence="10" id="KW-0067">ATP-binding</keyword>
<evidence type="ECO:0000256" key="5">
    <source>
        <dbReference type="ARBA" id="ARBA00022553"/>
    </source>
</evidence>
<comment type="caution">
    <text evidence="17">The sequence shown here is derived from an EMBL/GenBank/DDBJ whole genome shotgun (WGS) entry which is preliminary data.</text>
</comment>
<keyword evidence="4" id="KW-1003">Cell membrane</keyword>
<accession>A0A9D1XLT4</accession>
<keyword evidence="6" id="KW-0808">Transferase</keyword>
<reference evidence="17" key="2">
    <citation type="submission" date="2021-04" db="EMBL/GenBank/DDBJ databases">
        <authorList>
            <person name="Gilroy R."/>
        </authorList>
    </citation>
    <scope>NUCLEOTIDE SEQUENCE</scope>
    <source>
        <strain evidence="17">ChiGjej1B1-14440</strain>
    </source>
</reference>
<dbReference type="FunFam" id="1.10.287.130:FF:000001">
    <property type="entry name" value="Two-component sensor histidine kinase"/>
    <property type="match status" value="1"/>
</dbReference>
<dbReference type="Gene3D" id="1.10.287.130">
    <property type="match status" value="1"/>
</dbReference>
<organism evidence="17 18">
    <name type="scientific">Candidatus Erysipelatoclostridium merdavium</name>
    <dbReference type="NCBI Taxonomy" id="2838566"/>
    <lineage>
        <taxon>Bacteria</taxon>
        <taxon>Bacillati</taxon>
        <taxon>Bacillota</taxon>
        <taxon>Erysipelotrichia</taxon>
        <taxon>Erysipelotrichales</taxon>
        <taxon>Erysipelotrichales incertae sedis</taxon>
    </lineage>
</organism>
<evidence type="ECO:0000256" key="1">
    <source>
        <dbReference type="ARBA" id="ARBA00000085"/>
    </source>
</evidence>
<dbReference type="InterPro" id="IPR050398">
    <property type="entry name" value="HssS/ArlS-like"/>
</dbReference>
<evidence type="ECO:0000256" key="4">
    <source>
        <dbReference type="ARBA" id="ARBA00022475"/>
    </source>
</evidence>
<gene>
    <name evidence="17" type="ORF">H9980_06875</name>
</gene>
<keyword evidence="5" id="KW-0597">Phosphoprotein</keyword>
<dbReference type="Pfam" id="PF00512">
    <property type="entry name" value="HisKA"/>
    <property type="match status" value="1"/>
</dbReference>
<dbReference type="SMART" id="SM00304">
    <property type="entry name" value="HAMP"/>
    <property type="match status" value="1"/>
</dbReference>
<dbReference type="EC" id="2.7.13.3" evidence="3"/>
<dbReference type="FunFam" id="3.30.565.10:FF:000006">
    <property type="entry name" value="Sensor histidine kinase WalK"/>
    <property type="match status" value="1"/>
</dbReference>
<feature type="transmembrane region" description="Helical" evidence="14">
    <location>
        <begin position="155"/>
        <end position="178"/>
    </location>
</feature>
<dbReference type="CDD" id="cd00075">
    <property type="entry name" value="HATPase"/>
    <property type="match status" value="1"/>
</dbReference>
<dbReference type="CDD" id="cd06225">
    <property type="entry name" value="HAMP"/>
    <property type="match status" value="1"/>
</dbReference>
<dbReference type="InterPro" id="IPR003661">
    <property type="entry name" value="HisK_dim/P_dom"/>
</dbReference>
<evidence type="ECO:0000259" key="15">
    <source>
        <dbReference type="PROSITE" id="PS50109"/>
    </source>
</evidence>
<evidence type="ECO:0000313" key="18">
    <source>
        <dbReference type="Proteomes" id="UP000886724"/>
    </source>
</evidence>
<dbReference type="CDD" id="cd00082">
    <property type="entry name" value="HisKA"/>
    <property type="match status" value="1"/>
</dbReference>
<dbReference type="SUPFAM" id="SSF158472">
    <property type="entry name" value="HAMP domain-like"/>
    <property type="match status" value="1"/>
</dbReference>
<dbReference type="SMART" id="SM00387">
    <property type="entry name" value="HATPase_c"/>
    <property type="match status" value="1"/>
</dbReference>
<proteinExistence type="predicted"/>
<evidence type="ECO:0000256" key="2">
    <source>
        <dbReference type="ARBA" id="ARBA00004651"/>
    </source>
</evidence>
<evidence type="ECO:0000256" key="3">
    <source>
        <dbReference type="ARBA" id="ARBA00012438"/>
    </source>
</evidence>
<dbReference type="GO" id="GO:0005886">
    <property type="term" value="C:plasma membrane"/>
    <property type="evidence" value="ECO:0007669"/>
    <property type="project" value="UniProtKB-SubCell"/>
</dbReference>
<dbReference type="Pfam" id="PF02518">
    <property type="entry name" value="HATPase_c"/>
    <property type="match status" value="1"/>
</dbReference>
<comment type="catalytic activity">
    <reaction evidence="1">
        <text>ATP + protein L-histidine = ADP + protein N-phospho-L-histidine.</text>
        <dbReference type="EC" id="2.7.13.3"/>
    </reaction>
</comment>
<dbReference type="PANTHER" id="PTHR45528">
    <property type="entry name" value="SENSOR HISTIDINE KINASE CPXA"/>
    <property type="match status" value="1"/>
</dbReference>
<evidence type="ECO:0000256" key="11">
    <source>
        <dbReference type="ARBA" id="ARBA00022989"/>
    </source>
</evidence>
<dbReference type="SMART" id="SM00388">
    <property type="entry name" value="HisKA"/>
    <property type="match status" value="1"/>
</dbReference>
<dbReference type="GO" id="GO:0005524">
    <property type="term" value="F:ATP binding"/>
    <property type="evidence" value="ECO:0007669"/>
    <property type="project" value="UniProtKB-KW"/>
</dbReference>
<reference evidence="17" key="1">
    <citation type="journal article" date="2021" name="PeerJ">
        <title>Extensive microbial diversity within the chicken gut microbiome revealed by metagenomics and culture.</title>
        <authorList>
            <person name="Gilroy R."/>
            <person name="Ravi A."/>
            <person name="Getino M."/>
            <person name="Pursley I."/>
            <person name="Horton D.L."/>
            <person name="Alikhan N.F."/>
            <person name="Baker D."/>
            <person name="Gharbi K."/>
            <person name="Hall N."/>
            <person name="Watson M."/>
            <person name="Adriaenssens E.M."/>
            <person name="Foster-Nyarko E."/>
            <person name="Jarju S."/>
            <person name="Secka A."/>
            <person name="Antonio M."/>
            <person name="Oren A."/>
            <person name="Chaudhuri R.R."/>
            <person name="La Ragione R."/>
            <person name="Hildebrand F."/>
            <person name="Pallen M.J."/>
        </authorList>
    </citation>
    <scope>NUCLEOTIDE SEQUENCE</scope>
    <source>
        <strain evidence="17">ChiGjej1B1-14440</strain>
    </source>
</reference>